<keyword evidence="4" id="KW-1185">Reference proteome</keyword>
<protein>
    <submittedName>
        <fullName evidence="3">Acetyl esterase/lipase</fullName>
    </submittedName>
</protein>
<evidence type="ECO:0000313" key="4">
    <source>
        <dbReference type="Proteomes" id="UP000239494"/>
    </source>
</evidence>
<dbReference type="InterPro" id="IPR029058">
    <property type="entry name" value="AB_hydrolase_fold"/>
</dbReference>
<comment type="caution">
    <text evidence="3">The sequence shown here is derived from an EMBL/GenBank/DDBJ whole genome shotgun (WGS) entry which is preliminary data.</text>
</comment>
<accession>A0A2T0T6M1</accession>
<dbReference type="PANTHER" id="PTHR48081:SF8">
    <property type="entry name" value="ALPHA_BETA HYDROLASE FOLD-3 DOMAIN-CONTAINING PROTEIN-RELATED"/>
    <property type="match status" value="1"/>
</dbReference>
<dbReference type="AlphaFoldDB" id="A0A2T0T6M1"/>
<sequence length="315" mass="32391">MVALDAEIAAALAPVREAMKGVPPPAPGDWRARRELFGAAITAQAALWTAPDGVVVTPCAAPAEDGAAIPMRLYRPAEVRSPALAVHLHGGGMFLGGLDTHDSRCRAYAGLSGVPLLSVGYRLAPEHPHPVPVRDCYAALRWAVANAPGLGVDPSRIAVMGDSAGGGLAAGVALLARDRGGPAPAAQILIQPMLDDRTTVAHPDLDGVATWTAADNLTGWTCLLGRSAGGPDTPGHAAPARAADLRGLPPAYIETGQLDLFREEDIGYADRLGRAGVPVELVQYPGVPHAFDTFAPAAAVSRRAVAGRVLALQGL</sequence>
<organism evidence="3 4">
    <name type="scientific">Umezawaea tangerina</name>
    <dbReference type="NCBI Taxonomy" id="84725"/>
    <lineage>
        <taxon>Bacteria</taxon>
        <taxon>Bacillati</taxon>
        <taxon>Actinomycetota</taxon>
        <taxon>Actinomycetes</taxon>
        <taxon>Pseudonocardiales</taxon>
        <taxon>Pseudonocardiaceae</taxon>
        <taxon>Umezawaea</taxon>
    </lineage>
</organism>
<dbReference type="Proteomes" id="UP000239494">
    <property type="component" value="Unassembled WGS sequence"/>
</dbReference>
<dbReference type="PANTHER" id="PTHR48081">
    <property type="entry name" value="AB HYDROLASE SUPERFAMILY PROTEIN C4A8.06C"/>
    <property type="match status" value="1"/>
</dbReference>
<reference evidence="3 4" key="1">
    <citation type="submission" date="2018-03" db="EMBL/GenBank/DDBJ databases">
        <title>Genomic Encyclopedia of Archaeal and Bacterial Type Strains, Phase II (KMG-II): from individual species to whole genera.</title>
        <authorList>
            <person name="Goeker M."/>
        </authorList>
    </citation>
    <scope>NUCLEOTIDE SEQUENCE [LARGE SCALE GENOMIC DNA]</scope>
    <source>
        <strain evidence="3 4">DSM 44720</strain>
    </source>
</reference>
<gene>
    <name evidence="3" type="ORF">CLV43_10581</name>
</gene>
<dbReference type="Pfam" id="PF07859">
    <property type="entry name" value="Abhydrolase_3"/>
    <property type="match status" value="1"/>
</dbReference>
<keyword evidence="1" id="KW-0378">Hydrolase</keyword>
<feature type="domain" description="Alpha/beta hydrolase fold-3" evidence="2">
    <location>
        <begin position="86"/>
        <end position="291"/>
    </location>
</feature>
<evidence type="ECO:0000259" key="2">
    <source>
        <dbReference type="Pfam" id="PF07859"/>
    </source>
</evidence>
<evidence type="ECO:0000313" key="3">
    <source>
        <dbReference type="EMBL" id="PRY41323.1"/>
    </source>
</evidence>
<dbReference type="EMBL" id="PVTF01000005">
    <property type="protein sequence ID" value="PRY41323.1"/>
    <property type="molecule type" value="Genomic_DNA"/>
</dbReference>
<dbReference type="SUPFAM" id="SSF53474">
    <property type="entry name" value="alpha/beta-Hydrolases"/>
    <property type="match status" value="1"/>
</dbReference>
<dbReference type="GO" id="GO:0016787">
    <property type="term" value="F:hydrolase activity"/>
    <property type="evidence" value="ECO:0007669"/>
    <property type="project" value="UniProtKB-KW"/>
</dbReference>
<dbReference type="InterPro" id="IPR050300">
    <property type="entry name" value="GDXG_lipolytic_enzyme"/>
</dbReference>
<proteinExistence type="predicted"/>
<evidence type="ECO:0000256" key="1">
    <source>
        <dbReference type="ARBA" id="ARBA00022801"/>
    </source>
</evidence>
<dbReference type="InterPro" id="IPR013094">
    <property type="entry name" value="AB_hydrolase_3"/>
</dbReference>
<dbReference type="Gene3D" id="3.40.50.1820">
    <property type="entry name" value="alpha/beta hydrolase"/>
    <property type="match status" value="1"/>
</dbReference>
<name>A0A2T0T6M1_9PSEU</name>